<dbReference type="eggNOG" id="ENOG502RF3K">
    <property type="taxonomic scope" value="Eukaryota"/>
</dbReference>
<feature type="transmembrane region" description="Helical" evidence="13">
    <location>
        <begin position="93"/>
        <end position="120"/>
    </location>
</feature>
<evidence type="ECO:0000256" key="12">
    <source>
        <dbReference type="RuleBase" id="RU000688"/>
    </source>
</evidence>
<evidence type="ECO:0000256" key="10">
    <source>
        <dbReference type="ARBA" id="ARBA00023170"/>
    </source>
</evidence>
<evidence type="ECO:0000256" key="1">
    <source>
        <dbReference type="ARBA" id="ARBA00003929"/>
    </source>
</evidence>
<proteinExistence type="inferred from homology"/>
<feature type="transmembrane region" description="Helical" evidence="13">
    <location>
        <begin position="62"/>
        <end position="81"/>
    </location>
</feature>
<dbReference type="STRING" id="9646.ENSAMEP00000019562"/>
<dbReference type="FunFam" id="1.20.1070.10:FF:000004">
    <property type="entry name" value="Olfactory receptor"/>
    <property type="match status" value="1"/>
</dbReference>
<feature type="transmembrane region" description="Helical" evidence="13">
    <location>
        <begin position="277"/>
        <end position="296"/>
    </location>
</feature>
<dbReference type="InParanoid" id="G1MJM7"/>
<keyword evidence="5 12" id="KW-0812">Transmembrane</keyword>
<feature type="domain" description="G-protein coupled receptors family 1 profile" evidence="14">
    <location>
        <begin position="43"/>
        <end position="294"/>
    </location>
</feature>
<sequence>KDMAQINCTHVKEFILTGLTDRQELKMPLFVVFLSIYLFTVVGNLGLILVIRTDSRLNTPMYFFLSNLAFVDFCYSSVITPKMLGNFLYKQNVISFSACAAQLGCFLTFMVSECLLLASMAYDRYVAICNPLLYMVVMSPGICIQLVAVPYIYSFLVALFHTILTFHLSYCHSNIINHFYCDDMPLLRLACSDTHSKQLWIFACAGIMFISSVLIVFISYVFIISAIVRMRSAEGRRKAFSTCGSHMLVVTIFYGTLIFMYLQSSSNHSLDTDNDKMASVFYTVIIPMLNPLIYSFRNKEVKDALKKVIISRNQAFKMFMKLRK</sequence>
<evidence type="ECO:0000256" key="9">
    <source>
        <dbReference type="ARBA" id="ARBA00023136"/>
    </source>
</evidence>
<evidence type="ECO:0000256" key="2">
    <source>
        <dbReference type="ARBA" id="ARBA00004651"/>
    </source>
</evidence>
<evidence type="ECO:0000256" key="5">
    <source>
        <dbReference type="ARBA" id="ARBA00022692"/>
    </source>
</evidence>
<evidence type="ECO:0000256" key="4">
    <source>
        <dbReference type="ARBA" id="ARBA00022606"/>
    </source>
</evidence>
<evidence type="ECO:0000259" key="14">
    <source>
        <dbReference type="PROSITE" id="PS50262"/>
    </source>
</evidence>
<evidence type="ECO:0000313" key="16">
    <source>
        <dbReference type="Proteomes" id="UP000008912"/>
    </source>
</evidence>
<dbReference type="PROSITE" id="PS00237">
    <property type="entry name" value="G_PROTEIN_RECEP_F1_1"/>
    <property type="match status" value="1"/>
</dbReference>
<dbReference type="AlphaFoldDB" id="G1MJM7"/>
<reference evidence="15" key="2">
    <citation type="submission" date="2025-08" db="UniProtKB">
        <authorList>
            <consortium name="Ensembl"/>
        </authorList>
    </citation>
    <scope>IDENTIFICATION</scope>
</reference>
<evidence type="ECO:0000313" key="15">
    <source>
        <dbReference type="Ensembl" id="ENSAMEP00000019562.2"/>
    </source>
</evidence>
<feature type="transmembrane region" description="Helical" evidence="13">
    <location>
        <begin position="132"/>
        <end position="153"/>
    </location>
</feature>
<dbReference type="Pfam" id="PF13853">
    <property type="entry name" value="7tm_4"/>
    <property type="match status" value="1"/>
</dbReference>
<evidence type="ECO:0000256" key="7">
    <source>
        <dbReference type="ARBA" id="ARBA00022989"/>
    </source>
</evidence>
<feature type="transmembrane region" description="Helical" evidence="13">
    <location>
        <begin position="29"/>
        <end position="50"/>
    </location>
</feature>
<evidence type="ECO:0000256" key="6">
    <source>
        <dbReference type="ARBA" id="ARBA00022725"/>
    </source>
</evidence>
<keyword evidence="8 12" id="KW-0297">G-protein coupled receptor</keyword>
<keyword evidence="9 13" id="KW-0472">Membrane</keyword>
<dbReference type="PRINTS" id="PR00237">
    <property type="entry name" value="GPCRRHODOPSN"/>
</dbReference>
<dbReference type="GO" id="GO:0004930">
    <property type="term" value="F:G protein-coupled receptor activity"/>
    <property type="evidence" value="ECO:0007669"/>
    <property type="project" value="UniProtKB-KW"/>
</dbReference>
<reference evidence="15" key="3">
    <citation type="submission" date="2025-09" db="UniProtKB">
        <authorList>
            <consortium name="Ensembl"/>
        </authorList>
    </citation>
    <scope>IDENTIFICATION</scope>
</reference>
<comment type="similarity">
    <text evidence="12">Belongs to the G-protein coupled receptor 1 family.</text>
</comment>
<name>G1MJM7_AILME</name>
<dbReference type="CDD" id="cd15413">
    <property type="entry name" value="7tmA_OR8K-like"/>
    <property type="match status" value="1"/>
</dbReference>
<dbReference type="InterPro" id="IPR000725">
    <property type="entry name" value="Olfact_rcpt"/>
</dbReference>
<feature type="transmembrane region" description="Helical" evidence="13">
    <location>
        <begin position="199"/>
        <end position="227"/>
    </location>
</feature>
<dbReference type="Proteomes" id="UP000008912">
    <property type="component" value="Unassembled WGS sequence"/>
</dbReference>
<comment type="function">
    <text evidence="1">Putative odorant or sperm cell receptor.</text>
</comment>
<dbReference type="HOGENOM" id="CLU_012526_1_0_1"/>
<evidence type="ECO:0000256" key="3">
    <source>
        <dbReference type="ARBA" id="ARBA00022475"/>
    </source>
</evidence>
<evidence type="ECO:0000256" key="11">
    <source>
        <dbReference type="ARBA" id="ARBA00023224"/>
    </source>
</evidence>
<keyword evidence="6 13" id="KW-0552">Olfaction</keyword>
<dbReference type="Gene3D" id="1.20.1070.10">
    <property type="entry name" value="Rhodopsin 7-helix transmembrane proteins"/>
    <property type="match status" value="1"/>
</dbReference>
<keyword evidence="4 13" id="KW-0716">Sensory transduction</keyword>
<dbReference type="GeneTree" id="ENSGT00950000182718"/>
<keyword evidence="7 13" id="KW-1133">Transmembrane helix</keyword>
<evidence type="ECO:0000256" key="8">
    <source>
        <dbReference type="ARBA" id="ARBA00023040"/>
    </source>
</evidence>
<dbReference type="PROSITE" id="PS50262">
    <property type="entry name" value="G_PROTEIN_RECEP_F1_2"/>
    <property type="match status" value="1"/>
</dbReference>
<protein>
    <recommendedName>
        <fullName evidence="13">Olfactory receptor</fullName>
    </recommendedName>
</protein>
<accession>G1MJM7</accession>
<reference evidence="15 16" key="1">
    <citation type="journal article" date="2010" name="Nature">
        <title>The sequence and de novo assembly of the giant panda genome.</title>
        <authorList>
            <person name="Li R."/>
            <person name="Fan W."/>
            <person name="Tian G."/>
            <person name="Zhu H."/>
            <person name="He L."/>
            <person name="Cai J."/>
            <person name="Huang Q."/>
            <person name="Cai Q."/>
            <person name="Li B."/>
            <person name="Bai Y."/>
            <person name="Zhang Z."/>
            <person name="Zhang Y."/>
            <person name="Wang W."/>
            <person name="Li J."/>
            <person name="Wei F."/>
            <person name="Li H."/>
            <person name="Jian M."/>
            <person name="Li J."/>
            <person name="Zhang Z."/>
            <person name="Nielsen R."/>
            <person name="Li D."/>
            <person name="Gu W."/>
            <person name="Yang Z."/>
            <person name="Xuan Z."/>
            <person name="Ryder O.A."/>
            <person name="Leung F.C."/>
            <person name="Zhou Y."/>
            <person name="Cao J."/>
            <person name="Sun X."/>
            <person name="Fu Y."/>
            <person name="Fang X."/>
            <person name="Guo X."/>
            <person name="Wang B."/>
            <person name="Hou R."/>
            <person name="Shen F."/>
            <person name="Mu B."/>
            <person name="Ni P."/>
            <person name="Lin R."/>
            <person name="Qian W."/>
            <person name="Wang G."/>
            <person name="Yu C."/>
            <person name="Nie W."/>
            <person name="Wang J."/>
            <person name="Wu Z."/>
            <person name="Liang H."/>
            <person name="Min J."/>
            <person name="Wu Q."/>
            <person name="Cheng S."/>
            <person name="Ruan J."/>
            <person name="Wang M."/>
            <person name="Shi Z."/>
            <person name="Wen M."/>
            <person name="Liu B."/>
            <person name="Ren X."/>
            <person name="Zheng H."/>
            <person name="Dong D."/>
            <person name="Cook K."/>
            <person name="Shan G."/>
            <person name="Zhang H."/>
            <person name="Kosiol C."/>
            <person name="Xie X."/>
            <person name="Lu Z."/>
            <person name="Zheng H."/>
            <person name="Li Y."/>
            <person name="Steiner C.C."/>
            <person name="Lam T.T."/>
            <person name="Lin S."/>
            <person name="Zhang Q."/>
            <person name="Li G."/>
            <person name="Tian J."/>
            <person name="Gong T."/>
            <person name="Liu H."/>
            <person name="Zhang D."/>
            <person name="Fang L."/>
            <person name="Ye C."/>
            <person name="Zhang J."/>
            <person name="Hu W."/>
            <person name="Xu A."/>
            <person name="Ren Y."/>
            <person name="Zhang G."/>
            <person name="Bruford M.W."/>
            <person name="Li Q."/>
            <person name="Ma L."/>
            <person name="Guo Y."/>
            <person name="An N."/>
            <person name="Hu Y."/>
            <person name="Zheng Y."/>
            <person name="Shi Y."/>
            <person name="Li Z."/>
            <person name="Liu Q."/>
            <person name="Chen Y."/>
            <person name="Zhao J."/>
            <person name="Qu N."/>
            <person name="Zhao S."/>
            <person name="Tian F."/>
            <person name="Wang X."/>
            <person name="Wang H."/>
            <person name="Xu L."/>
            <person name="Liu X."/>
            <person name="Vinar T."/>
            <person name="Wang Y."/>
            <person name="Lam T.W."/>
            <person name="Yiu S.M."/>
            <person name="Liu S."/>
            <person name="Zhang H."/>
            <person name="Li D."/>
            <person name="Huang Y."/>
            <person name="Wang X."/>
            <person name="Yang G."/>
            <person name="Jiang Z."/>
            <person name="Wang J."/>
            <person name="Qin N."/>
            <person name="Li L."/>
            <person name="Li J."/>
            <person name="Bolund L."/>
            <person name="Kristiansen K."/>
            <person name="Wong G.K."/>
            <person name="Olson M."/>
            <person name="Zhang X."/>
            <person name="Li S."/>
            <person name="Yang H."/>
            <person name="Wang J."/>
            <person name="Wang J."/>
        </authorList>
    </citation>
    <scope>NUCLEOTIDE SEQUENCE [LARGE SCALE GENOMIC DNA]</scope>
</reference>
<feature type="transmembrane region" description="Helical" evidence="13">
    <location>
        <begin position="239"/>
        <end position="262"/>
    </location>
</feature>
<evidence type="ECO:0000256" key="13">
    <source>
        <dbReference type="RuleBase" id="RU363047"/>
    </source>
</evidence>
<gene>
    <name evidence="15" type="primary">LOC100483465</name>
</gene>
<dbReference type="InterPro" id="IPR017452">
    <property type="entry name" value="GPCR_Rhodpsn_7TM"/>
</dbReference>
<keyword evidence="3 13" id="KW-1003">Cell membrane</keyword>
<dbReference type="SUPFAM" id="SSF81321">
    <property type="entry name" value="Family A G protein-coupled receptor-like"/>
    <property type="match status" value="1"/>
</dbReference>
<keyword evidence="10 12" id="KW-0675">Receptor</keyword>
<dbReference type="PRINTS" id="PR00245">
    <property type="entry name" value="OLFACTORYR"/>
</dbReference>
<keyword evidence="16" id="KW-1185">Reference proteome</keyword>
<dbReference type="PANTHER" id="PTHR48018">
    <property type="entry name" value="OLFACTORY RECEPTOR"/>
    <property type="match status" value="1"/>
</dbReference>
<comment type="subcellular location">
    <subcellularLocation>
        <location evidence="2 13">Cell membrane</location>
        <topology evidence="2 13">Multi-pass membrane protein</topology>
    </subcellularLocation>
</comment>
<dbReference type="InterPro" id="IPR000276">
    <property type="entry name" value="GPCR_Rhodpsn"/>
</dbReference>
<dbReference type="Ensembl" id="ENSAMET00000020331.2">
    <property type="protein sequence ID" value="ENSAMEP00000019562.2"/>
    <property type="gene ID" value="ENSAMEG00000018511.2"/>
</dbReference>
<organism evidence="15 16">
    <name type="scientific">Ailuropoda melanoleuca</name>
    <name type="common">Giant panda</name>
    <dbReference type="NCBI Taxonomy" id="9646"/>
    <lineage>
        <taxon>Eukaryota</taxon>
        <taxon>Metazoa</taxon>
        <taxon>Chordata</taxon>
        <taxon>Craniata</taxon>
        <taxon>Vertebrata</taxon>
        <taxon>Euteleostomi</taxon>
        <taxon>Mammalia</taxon>
        <taxon>Eutheria</taxon>
        <taxon>Laurasiatheria</taxon>
        <taxon>Carnivora</taxon>
        <taxon>Caniformia</taxon>
        <taxon>Ursidae</taxon>
        <taxon>Ailuropoda</taxon>
    </lineage>
</organism>
<dbReference type="GO" id="GO:0004984">
    <property type="term" value="F:olfactory receptor activity"/>
    <property type="evidence" value="ECO:0007669"/>
    <property type="project" value="InterPro"/>
</dbReference>
<dbReference type="GO" id="GO:0005886">
    <property type="term" value="C:plasma membrane"/>
    <property type="evidence" value="ECO:0007669"/>
    <property type="project" value="UniProtKB-SubCell"/>
</dbReference>
<keyword evidence="11 12" id="KW-0807">Transducer</keyword>